<evidence type="ECO:0000313" key="3">
    <source>
        <dbReference type="Proteomes" id="UP000237105"/>
    </source>
</evidence>
<comment type="caution">
    <text evidence="2">The sequence shown here is derived from an EMBL/GenBank/DDBJ whole genome shotgun (WGS) entry which is preliminary data.</text>
</comment>
<proteinExistence type="predicted"/>
<dbReference type="AlphaFoldDB" id="A0A2P5DF19"/>
<feature type="region of interest" description="Disordered" evidence="1">
    <location>
        <begin position="74"/>
        <end position="102"/>
    </location>
</feature>
<accession>A0A2P5DF19</accession>
<evidence type="ECO:0000313" key="2">
    <source>
        <dbReference type="EMBL" id="PON71874.1"/>
    </source>
</evidence>
<keyword evidence="3" id="KW-1185">Reference proteome</keyword>
<name>A0A2P5DF19_PARAD</name>
<gene>
    <name evidence="2" type="ORF">PanWU01x14_070610</name>
</gene>
<dbReference type="Proteomes" id="UP000237105">
    <property type="component" value="Unassembled WGS sequence"/>
</dbReference>
<organism evidence="2 3">
    <name type="scientific">Parasponia andersonii</name>
    <name type="common">Sponia andersonii</name>
    <dbReference type="NCBI Taxonomy" id="3476"/>
    <lineage>
        <taxon>Eukaryota</taxon>
        <taxon>Viridiplantae</taxon>
        <taxon>Streptophyta</taxon>
        <taxon>Embryophyta</taxon>
        <taxon>Tracheophyta</taxon>
        <taxon>Spermatophyta</taxon>
        <taxon>Magnoliopsida</taxon>
        <taxon>eudicotyledons</taxon>
        <taxon>Gunneridae</taxon>
        <taxon>Pentapetalae</taxon>
        <taxon>rosids</taxon>
        <taxon>fabids</taxon>
        <taxon>Rosales</taxon>
        <taxon>Cannabaceae</taxon>
        <taxon>Parasponia</taxon>
    </lineage>
</organism>
<reference evidence="3" key="1">
    <citation type="submission" date="2016-06" db="EMBL/GenBank/DDBJ databases">
        <title>Parallel loss of symbiosis genes in relatives of nitrogen-fixing non-legume Parasponia.</title>
        <authorList>
            <person name="Van Velzen R."/>
            <person name="Holmer R."/>
            <person name="Bu F."/>
            <person name="Rutten L."/>
            <person name="Van Zeijl A."/>
            <person name="Liu W."/>
            <person name="Santuari L."/>
            <person name="Cao Q."/>
            <person name="Sharma T."/>
            <person name="Shen D."/>
            <person name="Roswanjaya Y."/>
            <person name="Wardhani T."/>
            <person name="Kalhor M.S."/>
            <person name="Jansen J."/>
            <person name="Van den Hoogen J."/>
            <person name="Gungor B."/>
            <person name="Hartog M."/>
            <person name="Hontelez J."/>
            <person name="Verver J."/>
            <person name="Yang W.-C."/>
            <person name="Schijlen E."/>
            <person name="Repin R."/>
            <person name="Schilthuizen M."/>
            <person name="Schranz E."/>
            <person name="Heidstra R."/>
            <person name="Miyata K."/>
            <person name="Fedorova E."/>
            <person name="Kohlen W."/>
            <person name="Bisseling T."/>
            <person name="Smit S."/>
            <person name="Geurts R."/>
        </authorList>
    </citation>
    <scope>NUCLEOTIDE SEQUENCE [LARGE SCALE GENOMIC DNA]</scope>
    <source>
        <strain evidence="3">cv. WU1-14</strain>
    </source>
</reference>
<sequence>MIPQKVRDTLSHRFTCWKDVPKEDKTLNLDRLELQFVYDRSNIIIMDETDRLAAKSFREWRYSLTRHWKKLGGEKDKDVPKYNPPKKKISEQNSASRATMRFESCHGSRSILSHLKEGDFKLGRQF</sequence>
<evidence type="ECO:0000256" key="1">
    <source>
        <dbReference type="SAM" id="MobiDB-lite"/>
    </source>
</evidence>
<protein>
    <submittedName>
        <fullName evidence="2">Uncharacterized protein</fullName>
    </submittedName>
</protein>
<dbReference type="EMBL" id="JXTB01000042">
    <property type="protein sequence ID" value="PON71874.1"/>
    <property type="molecule type" value="Genomic_DNA"/>
</dbReference>